<accession>A0A9D2TWS9</accession>
<dbReference type="AlphaFoldDB" id="A0A9D2TWS9"/>
<dbReference type="Gene3D" id="3.20.20.210">
    <property type="match status" value="1"/>
</dbReference>
<comment type="caution">
    <text evidence="2">The sequence shown here is derived from an EMBL/GenBank/DDBJ whole genome shotgun (WGS) entry which is preliminary data.</text>
</comment>
<evidence type="ECO:0000313" key="2">
    <source>
        <dbReference type="EMBL" id="HJD29426.1"/>
    </source>
</evidence>
<sequence length="326" mass="37655">MDKRTRVLNAMNQKEVDHVPVGFWFHFAGEEAVGDECVKAHLKYYKETDLDFVKIMCDNYFPYPLPGKMERPEDWRNLKPLDPSHPFIAEQVERAKKIVAAIGEERCVFYNVFAPFSSIRFGAEAVGMTDQDIMDQIREDKNSLMYALDVIAQTNAMLAELLITEAGCDGIYYCVQGGEYDRFTPEEYRKIITPSDLYVIEHANRFSDNNIIHMCGWAGNRNQLEVWKDYPAKVINWAVYVEGMSLEEGRLYFQGKTSLGGFETHWDEHTQQGIIYTGTKEELQEYTKNLILDHGKLGLMLGGDCTIDSRIDWERIRWIVEAARTI</sequence>
<name>A0A9D2TWS9_9FIRM</name>
<reference evidence="2" key="2">
    <citation type="submission" date="2021-04" db="EMBL/GenBank/DDBJ databases">
        <authorList>
            <person name="Gilroy R."/>
        </authorList>
    </citation>
    <scope>NUCLEOTIDE SEQUENCE</scope>
    <source>
        <strain evidence="2">ChiBcec6-4105</strain>
    </source>
</reference>
<dbReference type="Pfam" id="PF01208">
    <property type="entry name" value="URO-D"/>
    <property type="match status" value="1"/>
</dbReference>
<gene>
    <name evidence="2" type="ORF">H9914_10615</name>
</gene>
<dbReference type="GO" id="GO:0006779">
    <property type="term" value="P:porphyrin-containing compound biosynthetic process"/>
    <property type="evidence" value="ECO:0007669"/>
    <property type="project" value="InterPro"/>
</dbReference>
<dbReference type="GO" id="GO:0004853">
    <property type="term" value="F:uroporphyrinogen decarboxylase activity"/>
    <property type="evidence" value="ECO:0007669"/>
    <property type="project" value="InterPro"/>
</dbReference>
<dbReference type="EMBL" id="DWUY01000239">
    <property type="protein sequence ID" value="HJD29426.1"/>
    <property type="molecule type" value="Genomic_DNA"/>
</dbReference>
<protein>
    <recommendedName>
        <fullName evidence="1">Uroporphyrinogen decarboxylase (URO-D) domain-containing protein</fullName>
    </recommendedName>
</protein>
<dbReference type="Proteomes" id="UP000823892">
    <property type="component" value="Unassembled WGS sequence"/>
</dbReference>
<dbReference type="InterPro" id="IPR000257">
    <property type="entry name" value="Uroporphyrinogen_deCOase"/>
</dbReference>
<feature type="domain" description="Uroporphyrinogen decarboxylase (URO-D)" evidence="1">
    <location>
        <begin position="71"/>
        <end position="324"/>
    </location>
</feature>
<proteinExistence type="predicted"/>
<evidence type="ECO:0000313" key="3">
    <source>
        <dbReference type="Proteomes" id="UP000823892"/>
    </source>
</evidence>
<dbReference type="PANTHER" id="PTHR47099:SF1">
    <property type="entry name" value="METHYLCOBAMIDE:COM METHYLTRANSFERASE MTBA"/>
    <property type="match status" value="1"/>
</dbReference>
<dbReference type="PANTHER" id="PTHR47099">
    <property type="entry name" value="METHYLCOBAMIDE:COM METHYLTRANSFERASE MTBA"/>
    <property type="match status" value="1"/>
</dbReference>
<reference evidence="2" key="1">
    <citation type="journal article" date="2021" name="PeerJ">
        <title>Extensive microbial diversity within the chicken gut microbiome revealed by metagenomics and culture.</title>
        <authorList>
            <person name="Gilroy R."/>
            <person name="Ravi A."/>
            <person name="Getino M."/>
            <person name="Pursley I."/>
            <person name="Horton D.L."/>
            <person name="Alikhan N.F."/>
            <person name="Baker D."/>
            <person name="Gharbi K."/>
            <person name="Hall N."/>
            <person name="Watson M."/>
            <person name="Adriaenssens E.M."/>
            <person name="Foster-Nyarko E."/>
            <person name="Jarju S."/>
            <person name="Secka A."/>
            <person name="Antonio M."/>
            <person name="Oren A."/>
            <person name="Chaudhuri R.R."/>
            <person name="La Ragione R."/>
            <person name="Hildebrand F."/>
            <person name="Pallen M.J."/>
        </authorList>
    </citation>
    <scope>NUCLEOTIDE SEQUENCE</scope>
    <source>
        <strain evidence="2">ChiBcec6-4105</strain>
    </source>
</reference>
<dbReference type="InterPro" id="IPR038071">
    <property type="entry name" value="UROD/MetE-like_sf"/>
</dbReference>
<organism evidence="2 3">
    <name type="scientific">Candidatus Blautia avicola</name>
    <dbReference type="NCBI Taxonomy" id="2838483"/>
    <lineage>
        <taxon>Bacteria</taxon>
        <taxon>Bacillati</taxon>
        <taxon>Bacillota</taxon>
        <taxon>Clostridia</taxon>
        <taxon>Lachnospirales</taxon>
        <taxon>Lachnospiraceae</taxon>
        <taxon>Blautia</taxon>
    </lineage>
</organism>
<dbReference type="InterPro" id="IPR052024">
    <property type="entry name" value="Methanogen_methyltrans"/>
</dbReference>
<dbReference type="SUPFAM" id="SSF51726">
    <property type="entry name" value="UROD/MetE-like"/>
    <property type="match status" value="1"/>
</dbReference>
<evidence type="ECO:0000259" key="1">
    <source>
        <dbReference type="Pfam" id="PF01208"/>
    </source>
</evidence>